<gene>
    <name evidence="2" type="ORF">BJ684DRAFT_14339</name>
</gene>
<proteinExistence type="predicted"/>
<dbReference type="OrthoDB" id="5766293at2759"/>
<sequence length="434" mass="50272">MPAIILLIIMKRLVLNEAVNDHQQSARDACKGITKPTGSHLEDSLLLRPPNSLINYSYIRTVKALQEAIGVYKFLLEQPKPNPFDKFLESKVKLIKEASESIKQEKRPDITRNVLRGSLPVIIQALIMKRFHLKAQAPFGSLDSTLSSLHGIMNPTDSERAEYFMLERLSSAKDVFNGPKPQSATHLAHPSLHQGSIHSFTLSPYVDSHASRVKNFGGLFSSTDLPTTSNLEFVELVREMRRKVDMNTPKILWKQKRARRIKFIRKRHSRIVWISNDRRIWYSLVNIAEMLKEIPQVNWIGKYLEEWIYKVRFVQFVRYLQPDLIKLPAIKRNWDAAIDIAAKYIRTFARISDHSFIVKNNEFEGKVWDSRHTSVPDATKMKAKTVRSYQGKPSMMWIDLFHRLKGTWIEARKEEAWINLCQAKAAKMLDQALR</sequence>
<evidence type="ECO:0000313" key="3">
    <source>
        <dbReference type="Proteomes" id="UP000267251"/>
    </source>
</evidence>
<evidence type="ECO:0000313" key="2">
    <source>
        <dbReference type="EMBL" id="RKP15410.1"/>
    </source>
</evidence>
<reference evidence="3" key="1">
    <citation type="journal article" date="2018" name="Nat. Microbiol.">
        <title>Leveraging single-cell genomics to expand the fungal tree of life.</title>
        <authorList>
            <person name="Ahrendt S.R."/>
            <person name="Quandt C.A."/>
            <person name="Ciobanu D."/>
            <person name="Clum A."/>
            <person name="Salamov A."/>
            <person name="Andreopoulos B."/>
            <person name="Cheng J.F."/>
            <person name="Woyke T."/>
            <person name="Pelin A."/>
            <person name="Henrissat B."/>
            <person name="Reynolds N.K."/>
            <person name="Benny G.L."/>
            <person name="Smith M.E."/>
            <person name="James T.Y."/>
            <person name="Grigoriev I.V."/>
        </authorList>
    </citation>
    <scope>NUCLEOTIDE SEQUENCE [LARGE SCALE GENOMIC DNA]</scope>
</reference>
<dbReference type="AlphaFoldDB" id="A0A4P9YB99"/>
<dbReference type="EMBL" id="KZ987734">
    <property type="protein sequence ID" value="RKP15410.1"/>
    <property type="molecule type" value="Genomic_DNA"/>
</dbReference>
<name>A0A4P9YB99_9FUNG</name>
<feature type="signal peptide" evidence="1">
    <location>
        <begin position="1"/>
        <end position="18"/>
    </location>
</feature>
<organism evidence="2 3">
    <name type="scientific">Piptocephalis cylindrospora</name>
    <dbReference type="NCBI Taxonomy" id="1907219"/>
    <lineage>
        <taxon>Eukaryota</taxon>
        <taxon>Fungi</taxon>
        <taxon>Fungi incertae sedis</taxon>
        <taxon>Zoopagomycota</taxon>
        <taxon>Zoopagomycotina</taxon>
        <taxon>Zoopagomycetes</taxon>
        <taxon>Zoopagales</taxon>
        <taxon>Piptocephalidaceae</taxon>
        <taxon>Piptocephalis</taxon>
    </lineage>
</organism>
<keyword evidence="3" id="KW-1185">Reference proteome</keyword>
<keyword evidence="1" id="KW-0732">Signal</keyword>
<protein>
    <submittedName>
        <fullName evidence="2">Uncharacterized protein</fullName>
    </submittedName>
</protein>
<evidence type="ECO:0000256" key="1">
    <source>
        <dbReference type="SAM" id="SignalP"/>
    </source>
</evidence>
<dbReference type="Proteomes" id="UP000267251">
    <property type="component" value="Unassembled WGS sequence"/>
</dbReference>
<accession>A0A4P9YB99</accession>
<feature type="chain" id="PRO_5020781672" evidence="1">
    <location>
        <begin position="19"/>
        <end position="434"/>
    </location>
</feature>